<dbReference type="PANTHER" id="PTHR35174">
    <property type="entry name" value="BLL7171 PROTEIN-RELATED"/>
    <property type="match status" value="1"/>
</dbReference>
<evidence type="ECO:0000313" key="3">
    <source>
        <dbReference type="EMBL" id="KJH84984.1"/>
    </source>
</evidence>
<accession>A0A0D9AWD0</accession>
<evidence type="ECO:0000313" key="4">
    <source>
        <dbReference type="Proteomes" id="UP000032487"/>
    </source>
</evidence>
<dbReference type="PATRIC" id="fig|316.101.peg.1942"/>
<reference evidence="3 4" key="1">
    <citation type="submission" date="2015-02" db="EMBL/GenBank/DDBJ databases">
        <title>Draft genome sequence of Pseudomonas stutzeri NT0128 isolated from wheat (Triticum turgidum) rhizosphere.</title>
        <authorList>
            <person name="Tovi N."/>
            <person name="Frenk S."/>
            <person name="Hadar Y."/>
            <person name="Minz D."/>
        </authorList>
    </citation>
    <scope>NUCLEOTIDE SEQUENCE [LARGE SCALE GENOMIC DNA]</scope>
    <source>
        <strain evidence="3 4">NT0128</strain>
    </source>
</reference>
<dbReference type="InterPro" id="IPR011008">
    <property type="entry name" value="Dimeric_a/b-barrel"/>
</dbReference>
<dbReference type="Pfam" id="PF03795">
    <property type="entry name" value="YCII"/>
    <property type="match status" value="1"/>
</dbReference>
<feature type="domain" description="YCII-related" evidence="2">
    <location>
        <begin position="1"/>
        <end position="111"/>
    </location>
</feature>
<evidence type="ECO:0000259" key="2">
    <source>
        <dbReference type="Pfam" id="PF03795"/>
    </source>
</evidence>
<protein>
    <recommendedName>
        <fullName evidence="2">YCII-related domain-containing protein</fullName>
    </recommendedName>
</protein>
<dbReference type="Proteomes" id="UP000032487">
    <property type="component" value="Unassembled WGS sequence"/>
</dbReference>
<comment type="similarity">
    <text evidence="1">Belongs to the YciI family.</text>
</comment>
<dbReference type="EMBL" id="JYHV01000004">
    <property type="protein sequence ID" value="KJH84984.1"/>
    <property type="molecule type" value="Genomic_DNA"/>
</dbReference>
<dbReference type="SUPFAM" id="SSF54909">
    <property type="entry name" value="Dimeric alpha+beta barrel"/>
    <property type="match status" value="1"/>
</dbReference>
<dbReference type="AlphaFoldDB" id="A0A0D9AWD0"/>
<name>A0A0D9AWD0_STUST</name>
<proteinExistence type="inferred from homology"/>
<dbReference type="Gene3D" id="3.30.70.1060">
    <property type="entry name" value="Dimeric alpha+beta barrel"/>
    <property type="match status" value="1"/>
</dbReference>
<evidence type="ECO:0000256" key="1">
    <source>
        <dbReference type="ARBA" id="ARBA00007689"/>
    </source>
</evidence>
<dbReference type="OrthoDB" id="6944661at2"/>
<sequence length="118" mass="12851">MRYLCLVYLDETALAAMSVNARAALEAECRDYREGLLRSGRLIVGEALQSALSTTTLRVQGDQVSLHDGPIAEGREQPTAIYLFEATDLNDAILLASRIPPVRLGCAEVRALHSRSPP</sequence>
<organism evidence="3 4">
    <name type="scientific">Stutzerimonas stutzeri</name>
    <name type="common">Pseudomonas stutzeri</name>
    <dbReference type="NCBI Taxonomy" id="316"/>
    <lineage>
        <taxon>Bacteria</taxon>
        <taxon>Pseudomonadati</taxon>
        <taxon>Pseudomonadota</taxon>
        <taxon>Gammaproteobacteria</taxon>
        <taxon>Pseudomonadales</taxon>
        <taxon>Pseudomonadaceae</taxon>
        <taxon>Stutzerimonas</taxon>
    </lineage>
</organism>
<gene>
    <name evidence="3" type="ORF">UF78_01010</name>
</gene>
<comment type="caution">
    <text evidence="3">The sequence shown here is derived from an EMBL/GenBank/DDBJ whole genome shotgun (WGS) entry which is preliminary data.</text>
</comment>
<dbReference type="PANTHER" id="PTHR35174:SF3">
    <property type="entry name" value="BLL7171 PROTEIN"/>
    <property type="match status" value="1"/>
</dbReference>
<dbReference type="InterPro" id="IPR005545">
    <property type="entry name" value="YCII"/>
</dbReference>